<dbReference type="KEGG" id="pacr:FXN63_04685"/>
<dbReference type="Proteomes" id="UP000325161">
    <property type="component" value="Chromosome"/>
</dbReference>
<dbReference type="InterPro" id="IPR002931">
    <property type="entry name" value="Transglutaminase-like"/>
</dbReference>
<dbReference type="OrthoDB" id="5438043at2"/>
<protein>
    <submittedName>
        <fullName evidence="2">Transglutaminase family protein</fullName>
    </submittedName>
</protein>
<sequence length="286" mass="31845">MNRLNYSVDLAYEVVDPTADFIFNIEVAKTERQTIVNEQFTITQGINVERYTDPVLANRVARVRAPKGPLNIRYEATVDIDHRLDYPADLVEVPIAQLPFEVLPFLAPSRYCQSDRLLEFAMREFGNQQWGYSRIEGIRAWVRNHVRFLSRSTNERTSALDTIVERTGVCRDFAHLMIAICRAISIPARFSSSLDYGADPALGPPDFHAVVEVYLSGGWYLIDPSGASIPTGLLRIGTGRDASDIPFAAIFGNVVSQPPVISIEPVEDAAKGFALPVFTPLAISTW</sequence>
<evidence type="ECO:0000313" key="2">
    <source>
        <dbReference type="EMBL" id="QEI05210.1"/>
    </source>
</evidence>
<dbReference type="Gene3D" id="2.60.40.2250">
    <property type="match status" value="1"/>
</dbReference>
<gene>
    <name evidence="2" type="ORF">FXN63_04685</name>
</gene>
<accession>A0A5C0AWL5</accession>
<dbReference type="Pfam" id="PF01841">
    <property type="entry name" value="Transglut_core"/>
    <property type="match status" value="1"/>
</dbReference>
<dbReference type="SMART" id="SM00460">
    <property type="entry name" value="TGc"/>
    <property type="match status" value="1"/>
</dbReference>
<proteinExistence type="predicted"/>
<dbReference type="Gene3D" id="3.10.620.30">
    <property type="match status" value="1"/>
</dbReference>
<dbReference type="InterPro" id="IPR048930">
    <property type="entry name" value="Bact_transglu_N_2"/>
</dbReference>
<dbReference type="PANTHER" id="PTHR33490">
    <property type="entry name" value="BLR5614 PROTEIN-RELATED"/>
    <property type="match status" value="1"/>
</dbReference>
<dbReference type="RefSeq" id="WP_148813297.1">
    <property type="nucleotide sequence ID" value="NZ_CP043046.1"/>
</dbReference>
<keyword evidence="3" id="KW-1185">Reference proteome</keyword>
<evidence type="ECO:0000259" key="1">
    <source>
        <dbReference type="SMART" id="SM00460"/>
    </source>
</evidence>
<dbReference type="EMBL" id="CP043046">
    <property type="protein sequence ID" value="QEI05210.1"/>
    <property type="molecule type" value="Genomic_DNA"/>
</dbReference>
<dbReference type="SUPFAM" id="SSF54001">
    <property type="entry name" value="Cysteine proteinases"/>
    <property type="match status" value="1"/>
</dbReference>
<dbReference type="Pfam" id="PF21295">
    <property type="entry name" value="Bact_transglu_N_2"/>
    <property type="match status" value="1"/>
</dbReference>
<evidence type="ECO:0000313" key="3">
    <source>
        <dbReference type="Proteomes" id="UP000325161"/>
    </source>
</evidence>
<dbReference type="InterPro" id="IPR038765">
    <property type="entry name" value="Papain-like_cys_pep_sf"/>
</dbReference>
<reference evidence="2 3" key="1">
    <citation type="submission" date="2019-08" db="EMBL/GenBank/DDBJ databases">
        <title>Amphibian skin-associated Pigmentiphaga: genome sequence and occurrence across geography and hosts.</title>
        <authorList>
            <person name="Bletz M.C."/>
            <person name="Bunk B."/>
            <person name="Sproeer C."/>
            <person name="Biwer P."/>
            <person name="Reiter S."/>
            <person name="Rabemananjara F.C.E."/>
            <person name="Schulz S."/>
            <person name="Overmann J."/>
            <person name="Vences M."/>
        </authorList>
    </citation>
    <scope>NUCLEOTIDE SEQUENCE [LARGE SCALE GENOMIC DNA]</scope>
    <source>
        <strain evidence="2 3">Mada1488</strain>
    </source>
</reference>
<name>A0A5C0AWL5_9BURK</name>
<dbReference type="AlphaFoldDB" id="A0A5C0AWL5"/>
<dbReference type="PANTHER" id="PTHR33490:SF12">
    <property type="entry name" value="BLL5557 PROTEIN"/>
    <property type="match status" value="1"/>
</dbReference>
<feature type="domain" description="Transglutaminase-like" evidence="1">
    <location>
        <begin position="162"/>
        <end position="226"/>
    </location>
</feature>
<organism evidence="2 3">
    <name type="scientific">Pigmentiphaga aceris</name>
    <dbReference type="NCBI Taxonomy" id="1940612"/>
    <lineage>
        <taxon>Bacteria</taxon>
        <taxon>Pseudomonadati</taxon>
        <taxon>Pseudomonadota</taxon>
        <taxon>Betaproteobacteria</taxon>
        <taxon>Burkholderiales</taxon>
        <taxon>Alcaligenaceae</taxon>
        <taxon>Pigmentiphaga</taxon>
    </lineage>
</organism>